<reference evidence="9" key="1">
    <citation type="journal article" date="2023" name="J Glob Antimicrob Resist">
        <title>Emergence of NDM-1 and KPC-3 carbapenemases in Kluyvera cryocrescens: Investigating genetic heterogeneity and acquisition routes of blaNDM-1 in Enterobacterales species in Portugal.</title>
        <authorList>
            <person name="Loiodice M."/>
            <person name="Ribeiro M."/>
            <person name="Peixe L."/>
            <person name="Novais A."/>
        </authorList>
    </citation>
    <scope>NUCLEOTIDE SEQUENCE</scope>
    <source>
        <strain evidence="9">K629</strain>
    </source>
</reference>
<comment type="catalytic activity">
    <reaction evidence="4">
        <text>hydroxyacetone + NADP(+) = methylglyoxal + NADPH + H(+)</text>
        <dbReference type="Rhea" id="RHEA:27986"/>
        <dbReference type="ChEBI" id="CHEBI:15378"/>
        <dbReference type="ChEBI" id="CHEBI:17158"/>
        <dbReference type="ChEBI" id="CHEBI:27957"/>
        <dbReference type="ChEBI" id="CHEBI:57783"/>
        <dbReference type="ChEBI" id="CHEBI:58349"/>
    </reaction>
</comment>
<feature type="site" description="Lowers pKa of active site Tyr" evidence="7">
    <location>
        <position position="76"/>
    </location>
</feature>
<evidence type="ECO:0000256" key="5">
    <source>
        <dbReference type="PIRSR" id="PIRSR000097-1"/>
    </source>
</evidence>
<dbReference type="GeneID" id="99778988"/>
<dbReference type="EMBL" id="JAUEQX010000005">
    <property type="protein sequence ID" value="MDW3776330.1"/>
    <property type="molecule type" value="Genomic_DNA"/>
</dbReference>
<organism evidence="9 10">
    <name type="scientific">Kluyvera cryocrescens</name>
    <name type="common">Kluyvera citrophila</name>
    <dbReference type="NCBI Taxonomy" id="580"/>
    <lineage>
        <taxon>Bacteria</taxon>
        <taxon>Pseudomonadati</taxon>
        <taxon>Pseudomonadota</taxon>
        <taxon>Gammaproteobacteria</taxon>
        <taxon>Enterobacterales</taxon>
        <taxon>Enterobacteriaceae</taxon>
        <taxon>Kluyvera</taxon>
    </lineage>
</organism>
<dbReference type="InterPro" id="IPR020471">
    <property type="entry name" value="AKR"/>
</dbReference>
<accession>A0AAW9C589</accession>
<dbReference type="PROSITE" id="PS00063">
    <property type="entry name" value="ALDOKETO_REDUCTASE_3"/>
    <property type="match status" value="1"/>
</dbReference>
<gene>
    <name evidence="9" type="primary">dkgA</name>
    <name evidence="9" type="ORF">QWU01_05825</name>
</gene>
<evidence type="ECO:0000256" key="3">
    <source>
        <dbReference type="ARBA" id="ARBA00023002"/>
    </source>
</evidence>
<dbReference type="PIRSF" id="PIRSF000097">
    <property type="entry name" value="AKR"/>
    <property type="match status" value="1"/>
</dbReference>
<dbReference type="PANTHER" id="PTHR43827">
    <property type="entry name" value="2,5-DIKETO-D-GLUCONIC ACID REDUCTASE"/>
    <property type="match status" value="1"/>
</dbReference>
<evidence type="ECO:0000256" key="6">
    <source>
        <dbReference type="PIRSR" id="PIRSR000097-2"/>
    </source>
</evidence>
<dbReference type="SUPFAM" id="SSF51430">
    <property type="entry name" value="NAD(P)-linked oxidoreductase"/>
    <property type="match status" value="1"/>
</dbReference>
<dbReference type="PROSITE" id="PS00798">
    <property type="entry name" value="ALDOKETO_REDUCTASE_1"/>
    <property type="match status" value="1"/>
</dbReference>
<name>A0AAW9C589_KLUCR</name>
<feature type="active site" description="Proton donor" evidence="5">
    <location>
        <position position="51"/>
    </location>
</feature>
<dbReference type="Pfam" id="PF00248">
    <property type="entry name" value="Aldo_ket_red"/>
    <property type="match status" value="1"/>
</dbReference>
<evidence type="ECO:0000259" key="8">
    <source>
        <dbReference type="Pfam" id="PF00248"/>
    </source>
</evidence>
<evidence type="ECO:0000313" key="9">
    <source>
        <dbReference type="EMBL" id="MDW3776330.1"/>
    </source>
</evidence>
<protein>
    <submittedName>
        <fullName evidence="9">2,5-didehydrogluconate reductase DkgA</fullName>
    </submittedName>
</protein>
<evidence type="ECO:0000256" key="1">
    <source>
        <dbReference type="ARBA" id="ARBA00007905"/>
    </source>
</evidence>
<evidence type="ECO:0000256" key="4">
    <source>
        <dbReference type="ARBA" id="ARBA00049445"/>
    </source>
</evidence>
<dbReference type="AlphaFoldDB" id="A0AAW9C589"/>
<dbReference type="InterPro" id="IPR023210">
    <property type="entry name" value="NADP_OxRdtase_dom"/>
</dbReference>
<proteinExistence type="inferred from homology"/>
<dbReference type="GO" id="GO:0016616">
    <property type="term" value="F:oxidoreductase activity, acting on the CH-OH group of donors, NAD or NADP as acceptor"/>
    <property type="evidence" value="ECO:0007669"/>
    <property type="project" value="UniProtKB-ARBA"/>
</dbReference>
<keyword evidence="3" id="KW-0560">Oxidoreductase</keyword>
<comment type="caution">
    <text evidence="9">The sequence shown here is derived from an EMBL/GenBank/DDBJ whole genome shotgun (WGS) entry which is preliminary data.</text>
</comment>
<comment type="similarity">
    <text evidence="1">Belongs to the aldo/keto reductase family.</text>
</comment>
<evidence type="ECO:0000256" key="7">
    <source>
        <dbReference type="PIRSR" id="PIRSR000097-3"/>
    </source>
</evidence>
<dbReference type="InterPro" id="IPR036812">
    <property type="entry name" value="NAD(P)_OxRdtase_dom_sf"/>
</dbReference>
<dbReference type="PANTHER" id="PTHR43827:SF3">
    <property type="entry name" value="NADP-DEPENDENT OXIDOREDUCTASE DOMAIN-CONTAINING PROTEIN"/>
    <property type="match status" value="1"/>
</dbReference>
<dbReference type="PROSITE" id="PS00062">
    <property type="entry name" value="ALDOKETO_REDUCTASE_2"/>
    <property type="match status" value="1"/>
</dbReference>
<dbReference type="Proteomes" id="UP001276300">
    <property type="component" value="Unassembled WGS sequence"/>
</dbReference>
<keyword evidence="2" id="KW-0521">NADP</keyword>
<dbReference type="Gene3D" id="3.20.20.100">
    <property type="entry name" value="NADP-dependent oxidoreductase domain"/>
    <property type="match status" value="1"/>
</dbReference>
<feature type="binding site" evidence="6">
    <location>
        <position position="107"/>
    </location>
    <ligand>
        <name>substrate</name>
    </ligand>
</feature>
<sequence length="275" mass="30839">MTHPTVIKLHDGNVMPQLGLGVWQASNEEVVAAIHKAIEVGYRSIDTAAAYKNESGVGKAIISAGVPREDLFITSKLWNDAHQRPAEALQESLEHLQLDYLDLYLIHWPVPAIDHYVEAWKGLIELQKQGLVKSIGVCNFQVPHLQRLIDETGVAPVINQIELHPLLQQRQLNTWNAMHKIQTESWSPLAQGGAGVFDQKIIHSLADKYGKTPAQIVIRWHLDSGLVVIPKSVTPSRIAENFNVWDFRLDKEELSEITRLDQNKRLGPDPDQFGG</sequence>
<dbReference type="InterPro" id="IPR018170">
    <property type="entry name" value="Aldo/ket_reductase_CS"/>
</dbReference>
<dbReference type="PRINTS" id="PR00069">
    <property type="entry name" value="ALDKETRDTASE"/>
</dbReference>
<dbReference type="NCBIfam" id="NF008598">
    <property type="entry name" value="PRK11565.1"/>
    <property type="match status" value="1"/>
</dbReference>
<evidence type="ECO:0000256" key="2">
    <source>
        <dbReference type="ARBA" id="ARBA00022857"/>
    </source>
</evidence>
<dbReference type="FunFam" id="3.20.20.100:FF:000002">
    <property type="entry name" value="2,5-diketo-D-gluconic acid reductase A"/>
    <property type="match status" value="1"/>
</dbReference>
<feature type="domain" description="NADP-dependent oxidoreductase" evidence="8">
    <location>
        <begin position="18"/>
        <end position="261"/>
    </location>
</feature>
<evidence type="ECO:0000313" key="10">
    <source>
        <dbReference type="Proteomes" id="UP001276300"/>
    </source>
</evidence>
<dbReference type="RefSeq" id="WP_061284336.1">
    <property type="nucleotide sequence ID" value="NZ_CP134165.1"/>
</dbReference>